<keyword evidence="1" id="KW-1133">Transmembrane helix</keyword>
<feature type="transmembrane region" description="Helical" evidence="1">
    <location>
        <begin position="20"/>
        <end position="42"/>
    </location>
</feature>
<evidence type="ECO:0000256" key="1">
    <source>
        <dbReference type="SAM" id="Phobius"/>
    </source>
</evidence>
<feature type="transmembrane region" description="Helical" evidence="1">
    <location>
        <begin position="133"/>
        <end position="157"/>
    </location>
</feature>
<organism evidence="2 3">
    <name type="scientific">Microbacterium resistens</name>
    <dbReference type="NCBI Taxonomy" id="156977"/>
    <lineage>
        <taxon>Bacteria</taxon>
        <taxon>Bacillati</taxon>
        <taxon>Actinomycetota</taxon>
        <taxon>Actinomycetes</taxon>
        <taxon>Micrococcales</taxon>
        <taxon>Microbacteriaceae</taxon>
        <taxon>Microbacterium</taxon>
    </lineage>
</organism>
<reference evidence="2 3" key="1">
    <citation type="submission" date="2023-07" db="EMBL/GenBank/DDBJ databases">
        <title>Sorghum-associated microbial communities from plants grown in Nebraska, USA.</title>
        <authorList>
            <person name="Schachtman D."/>
        </authorList>
    </citation>
    <scope>NUCLEOTIDE SEQUENCE [LARGE SCALE GENOMIC DNA]</scope>
    <source>
        <strain evidence="2 3">2980</strain>
    </source>
</reference>
<gene>
    <name evidence="2" type="ORF">J2Y69_001534</name>
</gene>
<dbReference type="Proteomes" id="UP001259347">
    <property type="component" value="Unassembled WGS sequence"/>
</dbReference>
<evidence type="ECO:0000313" key="2">
    <source>
        <dbReference type="EMBL" id="MDR6866935.1"/>
    </source>
</evidence>
<feature type="transmembrane region" description="Helical" evidence="1">
    <location>
        <begin position="164"/>
        <end position="184"/>
    </location>
</feature>
<keyword evidence="1" id="KW-0472">Membrane</keyword>
<dbReference type="EMBL" id="JAVDUM010000005">
    <property type="protein sequence ID" value="MDR6866935.1"/>
    <property type="molecule type" value="Genomic_DNA"/>
</dbReference>
<accession>A0ABU1SBD0</accession>
<keyword evidence="1" id="KW-0812">Transmembrane</keyword>
<comment type="caution">
    <text evidence="2">The sequence shown here is derived from an EMBL/GenBank/DDBJ whole genome shotgun (WGS) entry which is preliminary data.</text>
</comment>
<proteinExistence type="predicted"/>
<feature type="transmembrane region" description="Helical" evidence="1">
    <location>
        <begin position="196"/>
        <end position="223"/>
    </location>
</feature>
<evidence type="ECO:0000313" key="3">
    <source>
        <dbReference type="Proteomes" id="UP001259347"/>
    </source>
</evidence>
<protein>
    <recommendedName>
        <fullName evidence="4">ABC transporter permease</fullName>
    </recommendedName>
</protein>
<name>A0ABU1SBD0_9MICO</name>
<sequence length="228" mass="24857">MSRILKVIRLQLINRQMFIWVPLIILGSAMLVSIPIYAMIPISGPKFGGAAQAPLWYFFAIGMSALTLTFPFSQAMSVTRREFFLGTLVTAILGSFLMSLVFLVGGWIEELTGGWGLNGYVFRLPWLWEAGPFAAGLTYFTLAMLFFFIGFAGATIYKRGGATMTTVASLGVVLVLIGIAFLVTRLGLWPQVWEGIMTLGALGLTLWALGVVAVLATTSYLVLRRATP</sequence>
<feature type="transmembrane region" description="Helical" evidence="1">
    <location>
        <begin position="54"/>
        <end position="72"/>
    </location>
</feature>
<feature type="transmembrane region" description="Helical" evidence="1">
    <location>
        <begin position="84"/>
        <end position="108"/>
    </location>
</feature>
<dbReference type="RefSeq" id="WP_310019201.1">
    <property type="nucleotide sequence ID" value="NZ_JAVDUM010000005.1"/>
</dbReference>
<keyword evidence="3" id="KW-1185">Reference proteome</keyword>
<evidence type="ECO:0008006" key="4">
    <source>
        <dbReference type="Google" id="ProtNLM"/>
    </source>
</evidence>